<dbReference type="InterPro" id="IPR050201">
    <property type="entry name" value="Bacterial_glucokinase"/>
</dbReference>
<dbReference type="NCBIfam" id="TIGR00749">
    <property type="entry name" value="glk"/>
    <property type="match status" value="1"/>
</dbReference>
<gene>
    <name evidence="3" type="primary">glk</name>
    <name evidence="5" type="ORF">DEH84_11860</name>
</gene>
<dbReference type="AlphaFoldDB" id="A0A2U8FSL5"/>
<feature type="binding site" evidence="3">
    <location>
        <begin position="10"/>
        <end position="15"/>
    </location>
    <ligand>
        <name>ATP</name>
        <dbReference type="ChEBI" id="CHEBI:30616"/>
    </ligand>
</feature>
<evidence type="ECO:0000256" key="4">
    <source>
        <dbReference type="RuleBase" id="RU004046"/>
    </source>
</evidence>
<keyword evidence="3" id="KW-0963">Cytoplasm</keyword>
<dbReference type="CDD" id="cd24008">
    <property type="entry name" value="ASKHA_NBD_GLK"/>
    <property type="match status" value="1"/>
</dbReference>
<dbReference type="GO" id="GO:0005829">
    <property type="term" value="C:cytosol"/>
    <property type="evidence" value="ECO:0007669"/>
    <property type="project" value="TreeGrafter"/>
</dbReference>
<dbReference type="EMBL" id="CP029210">
    <property type="protein sequence ID" value="AWI54043.1"/>
    <property type="molecule type" value="Genomic_DNA"/>
</dbReference>
<organism evidence="5 6">
    <name type="scientific">Aquabacterium olei</name>
    <dbReference type="NCBI Taxonomy" id="1296669"/>
    <lineage>
        <taxon>Bacteria</taxon>
        <taxon>Pseudomonadati</taxon>
        <taxon>Pseudomonadota</taxon>
        <taxon>Betaproteobacteria</taxon>
        <taxon>Burkholderiales</taxon>
        <taxon>Aquabacterium</taxon>
    </lineage>
</organism>
<dbReference type="InterPro" id="IPR043129">
    <property type="entry name" value="ATPase_NBD"/>
</dbReference>
<accession>A0A2U8FSL5</accession>
<dbReference type="InterPro" id="IPR003836">
    <property type="entry name" value="Glucokinase"/>
</dbReference>
<keyword evidence="2 3" id="KW-0418">Kinase</keyword>
<evidence type="ECO:0000256" key="3">
    <source>
        <dbReference type="HAMAP-Rule" id="MF_00524"/>
    </source>
</evidence>
<dbReference type="Proteomes" id="UP000244892">
    <property type="component" value="Chromosome"/>
</dbReference>
<keyword evidence="6" id="KW-1185">Reference proteome</keyword>
<dbReference type="Gene3D" id="3.40.367.20">
    <property type="match status" value="1"/>
</dbReference>
<evidence type="ECO:0000256" key="2">
    <source>
        <dbReference type="ARBA" id="ARBA00022777"/>
    </source>
</evidence>
<protein>
    <recommendedName>
        <fullName evidence="3">Glucokinase</fullName>
        <ecNumber evidence="3">2.7.1.2</ecNumber>
    </recommendedName>
    <alternativeName>
        <fullName evidence="3">Glucose kinase</fullName>
    </alternativeName>
</protein>
<comment type="subcellular location">
    <subcellularLocation>
        <location evidence="3">Cytoplasm</location>
    </subcellularLocation>
</comment>
<keyword evidence="3" id="KW-0324">Glycolysis</keyword>
<sequence>MSARYPRLLGDVGGTNARLALQQAPDAPIEHIVNLPCKDFAGPQQAIEHYLAHVLPHTGGMRPRSGVVGIANPILDDHIALTNAHWAFSISALRDALGLESLRFLNDFTVLALSLPGLPASDLVQVGGTEPMPDKAKALLGAGTGLGVSGLVPVPGTGQWVPLEGEGGHVTLPAFDEEEARVLSALRALLPGHVSAERGALSGQGLQALYQAHCRLAGATAESLSPADVTQHALDGSDAHCVAALNTFCAMMGTVAADLALTLGAQGGVYIGGGIVPRLGDFFLHSPFRARFESKGRFGAYLARIPVYVIHSAYPALIGASRA</sequence>
<dbReference type="EC" id="2.7.1.2" evidence="3"/>
<dbReference type="NCBIfam" id="NF001416">
    <property type="entry name" value="PRK00292.1-3"/>
    <property type="match status" value="1"/>
</dbReference>
<dbReference type="SUPFAM" id="SSF53067">
    <property type="entry name" value="Actin-like ATPase domain"/>
    <property type="match status" value="1"/>
</dbReference>
<dbReference type="GO" id="GO:0005524">
    <property type="term" value="F:ATP binding"/>
    <property type="evidence" value="ECO:0007669"/>
    <property type="project" value="UniProtKB-UniRule"/>
</dbReference>
<reference evidence="5 6" key="1">
    <citation type="submission" date="2018-05" db="EMBL/GenBank/DDBJ databases">
        <title>complete genome sequence of Aquabacterium olei NBRC 110486.</title>
        <authorList>
            <person name="Tang B."/>
            <person name="Chang J."/>
            <person name="Zhang L."/>
            <person name="Yang H."/>
        </authorList>
    </citation>
    <scope>NUCLEOTIDE SEQUENCE [LARGE SCALE GENOMIC DNA]</scope>
    <source>
        <strain evidence="5 6">NBRC 110486</strain>
    </source>
</reference>
<keyword evidence="3" id="KW-0547">Nucleotide-binding</keyword>
<dbReference type="PANTHER" id="PTHR47690">
    <property type="entry name" value="GLUCOKINASE"/>
    <property type="match status" value="1"/>
</dbReference>
<comment type="similarity">
    <text evidence="3 4">Belongs to the bacterial glucokinase family.</text>
</comment>
<dbReference type="GO" id="GO:0006096">
    <property type="term" value="P:glycolytic process"/>
    <property type="evidence" value="ECO:0007669"/>
    <property type="project" value="UniProtKB-UniRule"/>
</dbReference>
<dbReference type="Gene3D" id="3.30.420.40">
    <property type="match status" value="1"/>
</dbReference>
<dbReference type="Pfam" id="PF02685">
    <property type="entry name" value="Glucokinase"/>
    <property type="match status" value="1"/>
</dbReference>
<evidence type="ECO:0000313" key="5">
    <source>
        <dbReference type="EMBL" id="AWI54043.1"/>
    </source>
</evidence>
<dbReference type="GO" id="GO:0004340">
    <property type="term" value="F:glucokinase activity"/>
    <property type="evidence" value="ECO:0007669"/>
    <property type="project" value="UniProtKB-UniRule"/>
</dbReference>
<proteinExistence type="inferred from homology"/>
<name>A0A2U8FSL5_9BURK</name>
<keyword evidence="3" id="KW-0067">ATP-binding</keyword>
<dbReference type="PANTHER" id="PTHR47690:SF1">
    <property type="entry name" value="GLUCOKINASE"/>
    <property type="match status" value="1"/>
</dbReference>
<dbReference type="RefSeq" id="WP_109037039.1">
    <property type="nucleotide sequence ID" value="NZ_CP029210.1"/>
</dbReference>
<keyword evidence="1 3" id="KW-0808">Transferase</keyword>
<dbReference type="OrthoDB" id="257751at2"/>
<dbReference type="HAMAP" id="MF_00524">
    <property type="entry name" value="Glucokinase"/>
    <property type="match status" value="1"/>
</dbReference>
<evidence type="ECO:0000313" key="6">
    <source>
        <dbReference type="Proteomes" id="UP000244892"/>
    </source>
</evidence>
<comment type="catalytic activity">
    <reaction evidence="3">
        <text>D-glucose + ATP = D-glucose 6-phosphate + ADP + H(+)</text>
        <dbReference type="Rhea" id="RHEA:17825"/>
        <dbReference type="ChEBI" id="CHEBI:4167"/>
        <dbReference type="ChEBI" id="CHEBI:15378"/>
        <dbReference type="ChEBI" id="CHEBI:30616"/>
        <dbReference type="ChEBI" id="CHEBI:61548"/>
        <dbReference type="ChEBI" id="CHEBI:456216"/>
        <dbReference type="EC" id="2.7.1.2"/>
    </reaction>
</comment>
<dbReference type="GO" id="GO:0005536">
    <property type="term" value="F:D-glucose binding"/>
    <property type="evidence" value="ECO:0007669"/>
    <property type="project" value="InterPro"/>
</dbReference>
<evidence type="ECO:0000256" key="1">
    <source>
        <dbReference type="ARBA" id="ARBA00022679"/>
    </source>
</evidence>
<dbReference type="KEGG" id="aon:DEH84_11860"/>